<dbReference type="AlphaFoldDB" id="A7IAQ0"/>
<sequence length="137" mass="15823">MTGVLLSIKPKYVQAILEGTKHYEFRKKIFNDSNSKTVYIYSSSPMKKIVACFHPGKIVQGSPDFLWEQFREFSGLSESEFFNYFSGKETGYAIPIDELETFEEPINPYNTFERFVPPQSFCYVDSPSIVQSTNELK</sequence>
<dbReference type="Proteomes" id="UP000002408">
    <property type="component" value="Chromosome"/>
</dbReference>
<dbReference type="InterPro" id="IPR015947">
    <property type="entry name" value="PUA-like_sf"/>
</dbReference>
<dbReference type="SUPFAM" id="SSF88697">
    <property type="entry name" value="PUA domain-like"/>
    <property type="match status" value="1"/>
</dbReference>
<proteinExistence type="predicted"/>
<gene>
    <name evidence="1" type="ordered locus">Mboo_2297</name>
</gene>
<evidence type="ECO:0000313" key="1">
    <source>
        <dbReference type="EMBL" id="ABS56811.1"/>
    </source>
</evidence>
<reference evidence="2" key="1">
    <citation type="journal article" date="2015" name="Microbiology">
        <title>Genome of Methanoregula boonei 6A8 reveals adaptations to oligotrophic peatland environments.</title>
        <authorList>
            <person name="Braeuer S."/>
            <person name="Cadillo-Quiroz H."/>
            <person name="Kyrpides N."/>
            <person name="Woyke T."/>
            <person name="Goodwin L."/>
            <person name="Detter C."/>
            <person name="Podell S."/>
            <person name="Yavitt J.B."/>
            <person name="Zinder S.H."/>
        </authorList>
    </citation>
    <scope>NUCLEOTIDE SEQUENCE [LARGE SCALE GENOMIC DNA]</scope>
    <source>
        <strain evidence="2">DSM 21154 / JCM 14090 / 6A8</strain>
    </source>
</reference>
<organism evidence="1 2">
    <name type="scientific">Methanoregula boonei (strain DSM 21154 / JCM 14090 / 6A8)</name>
    <dbReference type="NCBI Taxonomy" id="456442"/>
    <lineage>
        <taxon>Archaea</taxon>
        <taxon>Methanobacteriati</taxon>
        <taxon>Methanobacteriota</taxon>
        <taxon>Stenosarchaea group</taxon>
        <taxon>Methanomicrobia</taxon>
        <taxon>Methanomicrobiales</taxon>
        <taxon>Methanoregulaceae</taxon>
        <taxon>Methanoregula</taxon>
    </lineage>
</organism>
<dbReference type="Gene3D" id="2.30.130.30">
    <property type="entry name" value="Hypothetical protein"/>
    <property type="match status" value="1"/>
</dbReference>
<dbReference type="OrthoDB" id="84651at2157"/>
<keyword evidence="2" id="KW-1185">Reference proteome</keyword>
<evidence type="ECO:0008006" key="3">
    <source>
        <dbReference type="Google" id="ProtNLM"/>
    </source>
</evidence>
<dbReference type="EMBL" id="CP000780">
    <property type="protein sequence ID" value="ABS56811.1"/>
    <property type="molecule type" value="Genomic_DNA"/>
</dbReference>
<dbReference type="HOGENOM" id="CLU_135561_1_0_2"/>
<dbReference type="KEGG" id="mbn:Mboo_2297"/>
<accession>A7IAQ0</accession>
<dbReference type="eggNOG" id="arCOG01734">
    <property type="taxonomic scope" value="Archaea"/>
</dbReference>
<evidence type="ECO:0000313" key="2">
    <source>
        <dbReference type="Proteomes" id="UP000002408"/>
    </source>
</evidence>
<dbReference type="STRING" id="456442.Mboo_2297"/>
<name>A7IAQ0_METB6</name>
<protein>
    <recommendedName>
        <fullName evidence="3">ASCH domain-containing protein</fullName>
    </recommendedName>
</protein>